<proteinExistence type="predicted"/>
<dbReference type="AlphaFoldDB" id="A0ABD7EXS9"/>
<evidence type="ECO:0000313" key="3">
    <source>
        <dbReference type="Proteomes" id="UP000825360"/>
    </source>
</evidence>
<reference evidence="2 3" key="1">
    <citation type="submission" date="2021-07" db="EMBL/GenBank/DDBJ databases">
        <title>Genome sequencing of Neisseria perflava LPB0400.</title>
        <authorList>
            <person name="Kim J."/>
        </authorList>
    </citation>
    <scope>NUCLEOTIDE SEQUENCE [LARGE SCALE GENOMIC DNA]</scope>
    <source>
        <strain evidence="2 3">LPB0400</strain>
    </source>
</reference>
<sequence length="206" mass="24218">MKNNQKELFENITISVVYGSLLIKSMPLFIFLCVIFSAWQLWENHSEISIKFKWTWKLFVSSALALFIAKIISIHHFNHKYGIYPEYLNYSISVWTIITAITFLTLPILWHILKLMIEGRNAPLFKSFKKGIYAITLLIMWGLIIKAYDKATEYDRWPLMLDAYSYSDCKTSQGSIAIRKDDTTCYRFILSYPLKIEMQEYPSPKP</sequence>
<evidence type="ECO:0000313" key="2">
    <source>
        <dbReference type="EMBL" id="QXW90638.1"/>
    </source>
</evidence>
<name>A0ABD7EXS9_NEIPE</name>
<feature type="transmembrane region" description="Helical" evidence="1">
    <location>
        <begin position="87"/>
        <end position="110"/>
    </location>
</feature>
<keyword evidence="1" id="KW-0472">Membrane</keyword>
<feature type="transmembrane region" description="Helical" evidence="1">
    <location>
        <begin position="130"/>
        <end position="148"/>
    </location>
</feature>
<gene>
    <name evidence="2" type="ORF">LPB400_00895</name>
</gene>
<feature type="transmembrane region" description="Helical" evidence="1">
    <location>
        <begin position="21"/>
        <end position="42"/>
    </location>
</feature>
<dbReference type="EMBL" id="CP079818">
    <property type="protein sequence ID" value="QXW90638.1"/>
    <property type="molecule type" value="Genomic_DNA"/>
</dbReference>
<dbReference type="RefSeq" id="WP_070814584.1">
    <property type="nucleotide sequence ID" value="NZ_CP079818.1"/>
</dbReference>
<feature type="transmembrane region" description="Helical" evidence="1">
    <location>
        <begin position="54"/>
        <end position="75"/>
    </location>
</feature>
<dbReference type="Proteomes" id="UP000825360">
    <property type="component" value="Chromosome"/>
</dbReference>
<protein>
    <submittedName>
        <fullName evidence="2">Uncharacterized protein</fullName>
    </submittedName>
</protein>
<dbReference type="KEGG" id="npf:LPB400_00895"/>
<keyword evidence="1" id="KW-1133">Transmembrane helix</keyword>
<organism evidence="2 3">
    <name type="scientific">Neisseria perflava</name>
    <dbReference type="NCBI Taxonomy" id="33053"/>
    <lineage>
        <taxon>Bacteria</taxon>
        <taxon>Pseudomonadati</taxon>
        <taxon>Pseudomonadota</taxon>
        <taxon>Betaproteobacteria</taxon>
        <taxon>Neisseriales</taxon>
        <taxon>Neisseriaceae</taxon>
        <taxon>Neisseria</taxon>
    </lineage>
</organism>
<accession>A0ABD7EXS9</accession>
<evidence type="ECO:0000256" key="1">
    <source>
        <dbReference type="SAM" id="Phobius"/>
    </source>
</evidence>
<keyword evidence="1" id="KW-0812">Transmembrane</keyword>